<feature type="transmembrane region" description="Helical" evidence="1">
    <location>
        <begin position="35"/>
        <end position="59"/>
    </location>
</feature>
<comment type="caution">
    <text evidence="3">The sequence shown here is derived from an EMBL/GenBank/DDBJ whole genome shotgun (WGS) entry which is preliminary data.</text>
</comment>
<dbReference type="AlphaFoldDB" id="A0A556N6G9"/>
<keyword evidence="1" id="KW-1133">Transmembrane helix</keyword>
<feature type="transmembrane region" description="Helical" evidence="1">
    <location>
        <begin position="12"/>
        <end position="29"/>
    </location>
</feature>
<keyword evidence="1" id="KW-0812">Transmembrane</keyword>
<dbReference type="Proteomes" id="UP000316008">
    <property type="component" value="Unassembled WGS sequence"/>
</dbReference>
<dbReference type="OrthoDB" id="9804804at2"/>
<protein>
    <submittedName>
        <fullName evidence="3">DUF2892 domain-containing protein</fullName>
    </submittedName>
</protein>
<gene>
    <name evidence="3" type="ORF">FO442_01245</name>
</gene>
<evidence type="ECO:0000256" key="1">
    <source>
        <dbReference type="SAM" id="Phobius"/>
    </source>
</evidence>
<dbReference type="EMBL" id="VLPL01000001">
    <property type="protein sequence ID" value="TSJ47782.1"/>
    <property type="molecule type" value="Genomic_DNA"/>
</dbReference>
<dbReference type="Pfam" id="PF11127">
    <property type="entry name" value="YgaP-like_TM"/>
    <property type="match status" value="1"/>
</dbReference>
<dbReference type="RefSeq" id="WP_144331317.1">
    <property type="nucleotide sequence ID" value="NZ_VLPL01000001.1"/>
</dbReference>
<accession>A0A556N6G9</accession>
<evidence type="ECO:0000313" key="3">
    <source>
        <dbReference type="EMBL" id="TSJ47782.1"/>
    </source>
</evidence>
<evidence type="ECO:0000313" key="4">
    <source>
        <dbReference type="Proteomes" id="UP000316008"/>
    </source>
</evidence>
<keyword evidence="4" id="KW-1185">Reference proteome</keyword>
<name>A0A556N6G9_9FLAO</name>
<feature type="domain" description="Inner membrane protein YgaP-like transmembrane" evidence="2">
    <location>
        <begin position="1"/>
        <end position="61"/>
    </location>
</feature>
<organism evidence="3 4">
    <name type="scientific">Fluviicola chungangensis</name>
    <dbReference type="NCBI Taxonomy" id="2597671"/>
    <lineage>
        <taxon>Bacteria</taxon>
        <taxon>Pseudomonadati</taxon>
        <taxon>Bacteroidota</taxon>
        <taxon>Flavobacteriia</taxon>
        <taxon>Flavobacteriales</taxon>
        <taxon>Crocinitomicaceae</taxon>
        <taxon>Fluviicola</taxon>
    </lineage>
</organism>
<sequence length="68" mass="7415">MKTNMHLADRIIRISLSIVIVILYFSGYLTGTLAIIALVVAVIFTLTSAIGFCPLYALFRGSGKNHQS</sequence>
<evidence type="ECO:0000259" key="2">
    <source>
        <dbReference type="Pfam" id="PF11127"/>
    </source>
</evidence>
<reference evidence="3 4" key="1">
    <citation type="submission" date="2019-07" db="EMBL/GenBank/DDBJ databases">
        <authorList>
            <person name="Huq M.A."/>
        </authorList>
    </citation>
    <scope>NUCLEOTIDE SEQUENCE [LARGE SCALE GENOMIC DNA]</scope>
    <source>
        <strain evidence="3 4">MAH-3</strain>
    </source>
</reference>
<proteinExistence type="predicted"/>
<dbReference type="InterPro" id="IPR021309">
    <property type="entry name" value="YgaP-like_TM"/>
</dbReference>
<keyword evidence="1" id="KW-0472">Membrane</keyword>